<feature type="compositionally biased region" description="Basic and acidic residues" evidence="3">
    <location>
        <begin position="778"/>
        <end position="794"/>
    </location>
</feature>
<keyword evidence="2" id="KW-0206">Cytoskeleton</keyword>
<feature type="region of interest" description="Disordered" evidence="3">
    <location>
        <begin position="186"/>
        <end position="205"/>
    </location>
</feature>
<keyword evidence="2" id="KW-0963">Cytoplasm</keyword>
<dbReference type="Proteomes" id="UP000235145">
    <property type="component" value="Unassembled WGS sequence"/>
</dbReference>
<comment type="caution">
    <text evidence="4">The sequence shown here is derived from an EMBL/GenBank/DDBJ whole genome shotgun (WGS) entry which is preliminary data.</text>
</comment>
<dbReference type="GO" id="GO:0071933">
    <property type="term" value="F:Arp2/3 complex binding"/>
    <property type="evidence" value="ECO:0000318"/>
    <property type="project" value="GO_Central"/>
</dbReference>
<evidence type="ECO:0000256" key="2">
    <source>
        <dbReference type="RuleBase" id="RU367034"/>
    </source>
</evidence>
<feature type="region of interest" description="Disordered" evidence="3">
    <location>
        <begin position="450"/>
        <end position="469"/>
    </location>
</feature>
<dbReference type="GO" id="GO:0030036">
    <property type="term" value="P:actin cytoskeleton organization"/>
    <property type="evidence" value="ECO:0000318"/>
    <property type="project" value="GO_Central"/>
</dbReference>
<sequence length="919" mass="102660">MPIDRYQIRNVYSLADQELYKAADKDDPEALLEGVAMAGLVGVLRQLGDLAEFAAEIFQELHEEVTATAARGHGLLVRAQQLELEIPSIQRSFMSQTCHSAFFTNSGVDWHPNLKTTPNLITTGDLPRFVMNSYEECRGPPRLFLLDKFDVGGDGVCLKRYTDPSFYKVEVSLNEIENAEIQRDKKIRKNKKKGSQCKVGGTPEISPNSKAKLHQLFMEDRMQNSTTEYTHRVKLKKRPNKSPFDSETYINKLLKSPSSKGKIVHPLPFHPSIIPVPFDSPNQIFKDTIGSPFNLATPSRSSSVSSSAENTGCRIPADNLAGKVIDRKISDLTNSGSPDVNEEIKTDGVQNGYRSDDVASEMDNYVDALGTMESGLQFQFSDSQSTRSTEILFHPRGPLEKTPRTSYDMNEGVVLEEDENLKNEENQTDFHSPAGSLLSFQFFGNFEGEVEHEHEHPNDGSSPMIHPPNILETADKINEDNHNHSTKDDSVVEETLDSCEKFSLPEEKLNEIGDDEPKVSSFIEDEKELKERETGLVNSETTPDDVDRNDDKALSTLEDDTKSEGREEDSVDPKMEKNVVVLLPLDVNTNENNARNDENALPTLEDDTPLEGKGEEDSVDLEEMKNIPPDLDEDDVDRNDDNALSTHSLLEETNENGEKTVVVLNDIGSQPMTVTEKPPMLELPPSEMEDKEDPQLLFASAGSQFSSQSDSPSHDIDQFDQVNHQLPPVKLEDTPPLPPLPPMQWRMRKLESPMLTPTDGGQLKVNEIKNTEIENEKFENEGSLHAQDHDKKSASTEVKFSEILAPKEAVDEIPNNIRPTKIQRPRNPLIDAVATHDKSKLRKVLAMSQITKGQENDKLLEQIRTKSYNLKPPAQTRPNIQGPTTNVRIAAILEKANAIRQAFAGSDDDDDDSDSWSDS</sequence>
<dbReference type="AlphaFoldDB" id="A0A9R1WYF7"/>
<reference evidence="4 5" key="1">
    <citation type="journal article" date="2017" name="Nat. Commun.">
        <title>Genome assembly with in vitro proximity ligation data and whole-genome triplication in lettuce.</title>
        <authorList>
            <person name="Reyes-Chin-Wo S."/>
            <person name="Wang Z."/>
            <person name="Yang X."/>
            <person name="Kozik A."/>
            <person name="Arikit S."/>
            <person name="Song C."/>
            <person name="Xia L."/>
            <person name="Froenicke L."/>
            <person name="Lavelle D.O."/>
            <person name="Truco M.J."/>
            <person name="Xia R."/>
            <person name="Zhu S."/>
            <person name="Xu C."/>
            <person name="Xu H."/>
            <person name="Xu X."/>
            <person name="Cox K."/>
            <person name="Korf I."/>
            <person name="Meyers B.C."/>
            <person name="Michelmore R.W."/>
        </authorList>
    </citation>
    <scope>NUCLEOTIDE SEQUENCE [LARGE SCALE GENOMIC DNA]</scope>
    <source>
        <strain evidence="5">cv. Salinas</strain>
        <tissue evidence="4">Seedlings</tissue>
    </source>
</reference>
<organism evidence="4 5">
    <name type="scientific">Lactuca sativa</name>
    <name type="common">Garden lettuce</name>
    <dbReference type="NCBI Taxonomy" id="4236"/>
    <lineage>
        <taxon>Eukaryota</taxon>
        <taxon>Viridiplantae</taxon>
        <taxon>Streptophyta</taxon>
        <taxon>Embryophyta</taxon>
        <taxon>Tracheophyta</taxon>
        <taxon>Spermatophyta</taxon>
        <taxon>Magnoliopsida</taxon>
        <taxon>eudicotyledons</taxon>
        <taxon>Gunneridae</taxon>
        <taxon>Pentapetalae</taxon>
        <taxon>asterids</taxon>
        <taxon>campanulids</taxon>
        <taxon>Asterales</taxon>
        <taxon>Asteraceae</taxon>
        <taxon>Cichorioideae</taxon>
        <taxon>Cichorieae</taxon>
        <taxon>Lactucinae</taxon>
        <taxon>Lactuca</taxon>
    </lineage>
</organism>
<dbReference type="Gene3D" id="6.10.280.150">
    <property type="match status" value="2"/>
</dbReference>
<dbReference type="GO" id="GO:0005856">
    <property type="term" value="C:cytoskeleton"/>
    <property type="evidence" value="ECO:0007669"/>
    <property type="project" value="UniProtKB-SubCell"/>
</dbReference>
<comment type="subcellular location">
    <subcellularLocation>
        <location evidence="2">Cytoplasm</location>
        <location evidence="2">Cytoskeleton</location>
    </subcellularLocation>
</comment>
<feature type="region of interest" description="Disordered" evidence="3">
    <location>
        <begin position="502"/>
        <end position="718"/>
    </location>
</feature>
<evidence type="ECO:0000256" key="1">
    <source>
        <dbReference type="ARBA" id="ARBA00006993"/>
    </source>
</evidence>
<keyword evidence="5" id="KW-1185">Reference proteome</keyword>
<evidence type="ECO:0000256" key="3">
    <source>
        <dbReference type="SAM" id="MobiDB-lite"/>
    </source>
</evidence>
<evidence type="ECO:0000313" key="4">
    <source>
        <dbReference type="EMBL" id="KAJ0191794.1"/>
    </source>
</evidence>
<dbReference type="OrthoDB" id="1929108at2759"/>
<dbReference type="EMBL" id="NBSK02000008">
    <property type="protein sequence ID" value="KAJ0191794.1"/>
    <property type="molecule type" value="Genomic_DNA"/>
</dbReference>
<feature type="region of interest" description="Disordered" evidence="3">
    <location>
        <begin position="778"/>
        <end position="797"/>
    </location>
</feature>
<comment type="similarity">
    <text evidence="1 2">Belongs to the SCAR/WAVE family.</text>
</comment>
<dbReference type="PANTHER" id="PTHR12902">
    <property type="entry name" value="WASP-1"/>
    <property type="match status" value="1"/>
</dbReference>
<feature type="compositionally biased region" description="Basic and acidic residues" evidence="3">
    <location>
        <begin position="545"/>
        <end position="565"/>
    </location>
</feature>
<name>A0A9R1WYF7_LACSA</name>
<proteinExistence type="inferred from homology"/>
<dbReference type="GO" id="GO:2000601">
    <property type="term" value="P:positive regulation of Arp2/3 complex-mediated actin nucleation"/>
    <property type="evidence" value="ECO:0000318"/>
    <property type="project" value="GO_Central"/>
</dbReference>
<feature type="compositionally biased region" description="Basic and acidic residues" evidence="3">
    <location>
        <begin position="502"/>
        <end position="518"/>
    </location>
</feature>
<dbReference type="InterPro" id="IPR028288">
    <property type="entry name" value="SCAR/WAVE_fam"/>
</dbReference>
<accession>A0A9R1WYF7</accession>
<feature type="compositionally biased region" description="Basic residues" evidence="3">
    <location>
        <begin position="186"/>
        <end position="195"/>
    </location>
</feature>
<gene>
    <name evidence="4" type="ORF">LSAT_V11C800430530</name>
</gene>
<protein>
    <recommendedName>
        <fullName evidence="2">Protein SCAR</fullName>
    </recommendedName>
    <alternativeName>
        <fullName evidence="2">Protein WAVE</fullName>
    </alternativeName>
</protein>
<evidence type="ECO:0000313" key="5">
    <source>
        <dbReference type="Proteomes" id="UP000235145"/>
    </source>
</evidence>
<dbReference type="GO" id="GO:0034237">
    <property type="term" value="F:protein kinase A regulatory subunit binding"/>
    <property type="evidence" value="ECO:0000318"/>
    <property type="project" value="GO_Central"/>
</dbReference>
<dbReference type="Gramene" id="rna-gnl|WGS:NBSK|LSAT_8X104101_mrna">
    <property type="protein sequence ID" value="cds-PLY81495.1"/>
    <property type="gene ID" value="gene-LSAT_8X104101"/>
</dbReference>
<comment type="function">
    <text evidence="2">Involved in regulation of actin and microtubule organization. Part of a WAVE complex that activates the Arp2/3 complex.</text>
</comment>
<feature type="compositionally biased region" description="Low complexity" evidence="3">
    <location>
        <begin position="700"/>
        <end position="711"/>
    </location>
</feature>
<dbReference type="Gene3D" id="1.20.5.340">
    <property type="match status" value="1"/>
</dbReference>
<dbReference type="PANTHER" id="PTHR12902:SF1">
    <property type="entry name" value="WISKOTT-ALDRICH SYNDROME PROTEIN FAMILY MEMBER"/>
    <property type="match status" value="1"/>
</dbReference>
<dbReference type="GO" id="GO:0003779">
    <property type="term" value="F:actin binding"/>
    <property type="evidence" value="ECO:0007669"/>
    <property type="project" value="UniProtKB-UniRule"/>
</dbReference>
<feature type="compositionally biased region" description="Low complexity" evidence="3">
    <location>
        <begin position="676"/>
        <end position="686"/>
    </location>
</feature>
<keyword evidence="2" id="KW-0009">Actin-binding</keyword>